<comment type="caution">
    <text evidence="2">The sequence shown here is derived from an EMBL/GenBank/DDBJ whole genome shotgun (WGS) entry which is preliminary data.</text>
</comment>
<dbReference type="InterPro" id="IPR033469">
    <property type="entry name" value="CYTH-like_dom_sf"/>
</dbReference>
<dbReference type="EMBL" id="LGKN01000004">
    <property type="protein sequence ID" value="KPL88460.1"/>
    <property type="molecule type" value="Genomic_DNA"/>
</dbReference>
<dbReference type="EMBL" id="BBZA01000214">
    <property type="protein sequence ID" value="GAP63958.1"/>
    <property type="molecule type" value="Genomic_DNA"/>
</dbReference>
<dbReference type="Proteomes" id="UP000050502">
    <property type="component" value="Unassembled WGS sequence"/>
</dbReference>
<evidence type="ECO:0000313" key="3">
    <source>
        <dbReference type="EMBL" id="KPL88460.1"/>
    </source>
</evidence>
<dbReference type="GO" id="GO:0046872">
    <property type="term" value="F:metal ion binding"/>
    <property type="evidence" value="ECO:0007669"/>
    <property type="project" value="TreeGrafter"/>
</dbReference>
<dbReference type="InterPro" id="IPR023577">
    <property type="entry name" value="CYTH_domain"/>
</dbReference>
<reference evidence="3 5" key="2">
    <citation type="submission" date="2015-07" db="EMBL/GenBank/DDBJ databases">
        <title>Whole genome sequence of Ardenticatena maritima DSM 23922.</title>
        <authorList>
            <person name="Hemp J."/>
            <person name="Ward L.M."/>
            <person name="Pace L.A."/>
            <person name="Fischer W.W."/>
        </authorList>
    </citation>
    <scope>NUCLEOTIDE SEQUENCE [LARGE SCALE GENOMIC DNA]</scope>
    <source>
        <strain evidence="3 5">110S</strain>
    </source>
</reference>
<dbReference type="Gene3D" id="2.40.320.10">
    <property type="entry name" value="Hypothetical Protein Pfu-838710-001"/>
    <property type="match status" value="1"/>
</dbReference>
<evidence type="ECO:0000259" key="1">
    <source>
        <dbReference type="PROSITE" id="PS51707"/>
    </source>
</evidence>
<feature type="domain" description="CYTH" evidence="1">
    <location>
        <begin position="2"/>
        <end position="207"/>
    </location>
</feature>
<dbReference type="PANTHER" id="PTHR39569">
    <property type="entry name" value="INORGANIC TRIPHOSPHATASE"/>
    <property type="match status" value="1"/>
</dbReference>
<organism evidence="2 4">
    <name type="scientific">Ardenticatena maritima</name>
    <dbReference type="NCBI Taxonomy" id="872965"/>
    <lineage>
        <taxon>Bacteria</taxon>
        <taxon>Bacillati</taxon>
        <taxon>Chloroflexota</taxon>
        <taxon>Ardenticatenia</taxon>
        <taxon>Ardenticatenales</taxon>
        <taxon>Ardenticatenaceae</taxon>
        <taxon>Ardenticatena</taxon>
    </lineage>
</organism>
<dbReference type="AlphaFoldDB" id="A0A0N0RFR6"/>
<dbReference type="PANTHER" id="PTHR39569:SF1">
    <property type="entry name" value="INORGANIC TRIPHOSPHATASE"/>
    <property type="match status" value="1"/>
</dbReference>
<dbReference type="InterPro" id="IPR039013">
    <property type="entry name" value="YgiF"/>
</dbReference>
<reference evidence="4" key="3">
    <citation type="submission" date="2015-08" db="EMBL/GenBank/DDBJ databases">
        <title>Draft Genome Sequence of a Heterotrophic Facultative Anaerobic Bacterium Ardenticatena maritima Strain 110S.</title>
        <authorList>
            <person name="Kawaichi S."/>
            <person name="Yoshida T."/>
            <person name="Sako Y."/>
            <person name="Nakamura R."/>
        </authorList>
    </citation>
    <scope>NUCLEOTIDE SEQUENCE [LARGE SCALE GENOMIC DNA]</scope>
    <source>
        <strain evidence="4">110S</strain>
    </source>
</reference>
<evidence type="ECO:0000313" key="2">
    <source>
        <dbReference type="EMBL" id="GAP63958.1"/>
    </source>
</evidence>
<dbReference type="GO" id="GO:0050355">
    <property type="term" value="F:inorganic triphosphate phosphatase activity"/>
    <property type="evidence" value="ECO:0007669"/>
    <property type="project" value="InterPro"/>
</dbReference>
<dbReference type="InParanoid" id="A0A0N0RFR6"/>
<dbReference type="RefSeq" id="WP_054493728.1">
    <property type="nucleotide sequence ID" value="NZ_BBZA01000214.1"/>
</dbReference>
<keyword evidence="4" id="KW-1185">Reference proteome</keyword>
<protein>
    <recommendedName>
        <fullName evidence="1">CYTH domain-containing protein</fullName>
    </recommendedName>
</protein>
<dbReference type="PROSITE" id="PS51707">
    <property type="entry name" value="CYTH"/>
    <property type="match status" value="1"/>
</dbReference>
<gene>
    <name evidence="2" type="ORF">ARMA_2381</name>
    <name evidence="3" type="ORF">SE16_06590</name>
</gene>
<reference evidence="2 4" key="1">
    <citation type="journal article" date="2015" name="Genome Announc.">
        <title>Draft Genome Sequence of a Heterotrophic Facultative Anaerobic Thermophilic Bacterium, Ardenticatena maritima Strain 110ST.</title>
        <authorList>
            <person name="Kawaichi S."/>
            <person name="Yoshida T."/>
            <person name="Sako Y."/>
            <person name="Nakamura R."/>
        </authorList>
    </citation>
    <scope>NUCLEOTIDE SEQUENCE [LARGE SCALE GENOMIC DNA]</scope>
    <source>
        <strain evidence="2 4">110S</strain>
    </source>
</reference>
<accession>A0A0N0RFR6</accession>
<dbReference type="SMART" id="SM01118">
    <property type="entry name" value="CYTH"/>
    <property type="match status" value="1"/>
</dbReference>
<dbReference type="Proteomes" id="UP000037784">
    <property type="component" value="Unassembled WGS sequence"/>
</dbReference>
<dbReference type="Pfam" id="PF01928">
    <property type="entry name" value="CYTH"/>
    <property type="match status" value="1"/>
</dbReference>
<evidence type="ECO:0000313" key="4">
    <source>
        <dbReference type="Proteomes" id="UP000037784"/>
    </source>
</evidence>
<proteinExistence type="predicted"/>
<dbReference type="STRING" id="872965.SE16_06590"/>
<evidence type="ECO:0000313" key="5">
    <source>
        <dbReference type="Proteomes" id="UP000050502"/>
    </source>
</evidence>
<dbReference type="SUPFAM" id="SSF55154">
    <property type="entry name" value="CYTH-like phosphatases"/>
    <property type="match status" value="1"/>
</dbReference>
<sequence length="214" mass="24997">MGVEFEVKFRLPSGGWHSFRSLQELGRFRLKPLPPIQVHDVYYDTAARELLHAGYGLRFRTSKGRTVATLKTLATVTPEGVQRRNEIEALLPSPTLHVHAWPPSRARDTLLQLIDTLPLEELFVIEQYRERKAVMQGGRFLAELFHDRVELRAGHLTETWYELEVERRLDADEEHLHEIATLLQQEFGLDIERRSKFHRGLKLRERLDLTRLSS</sequence>
<name>A0A0N0RFR6_9CHLR</name>
<dbReference type="OrthoDB" id="3034217at2"/>